<evidence type="ECO:0000313" key="1">
    <source>
        <dbReference type="EMBL" id="BAS84027.1"/>
    </source>
</evidence>
<accession>A0A0P0VX21</accession>
<dbReference type="PANTHER" id="PTHR31008">
    <property type="entry name" value="COP1-INTERACTING PROTEIN-RELATED"/>
    <property type="match status" value="1"/>
</dbReference>
<protein>
    <submittedName>
        <fullName evidence="1">Os03g0330300 protein</fullName>
    </submittedName>
</protein>
<gene>
    <name evidence="1" type="ordered locus">Os03g0330300</name>
    <name evidence="1" type="ORF">OSNPB_030330300</name>
</gene>
<dbReference type="Proteomes" id="UP000059680">
    <property type="component" value="Chromosome 3"/>
</dbReference>
<dbReference type="PANTHER" id="PTHR31008:SF5">
    <property type="entry name" value="EXPRESSED PROTEIN"/>
    <property type="match status" value="1"/>
</dbReference>
<evidence type="ECO:0007829" key="4">
    <source>
        <dbReference type="ProteomicsDB" id="A0A0P0VX21"/>
    </source>
</evidence>
<dbReference type="AlphaFoldDB" id="A0A0P0VX21"/>
<reference evidence="2" key="1">
    <citation type="journal article" date="2005" name="Nature">
        <title>The map-based sequence of the rice genome.</title>
        <authorList>
            <consortium name="International rice genome sequencing project (IRGSP)"/>
            <person name="Matsumoto T."/>
            <person name="Wu J."/>
            <person name="Kanamori H."/>
            <person name="Katayose Y."/>
            <person name="Fujisawa M."/>
            <person name="Namiki N."/>
            <person name="Mizuno H."/>
            <person name="Yamamoto K."/>
            <person name="Antonio B.A."/>
            <person name="Baba T."/>
            <person name="Sakata K."/>
            <person name="Nagamura Y."/>
            <person name="Aoki H."/>
            <person name="Arikawa K."/>
            <person name="Arita K."/>
            <person name="Bito T."/>
            <person name="Chiden Y."/>
            <person name="Fujitsuka N."/>
            <person name="Fukunaka R."/>
            <person name="Hamada M."/>
            <person name="Harada C."/>
            <person name="Hayashi A."/>
            <person name="Hijishita S."/>
            <person name="Honda M."/>
            <person name="Hosokawa S."/>
            <person name="Ichikawa Y."/>
            <person name="Idonuma A."/>
            <person name="Iijima M."/>
            <person name="Ikeda M."/>
            <person name="Ikeno M."/>
            <person name="Ito K."/>
            <person name="Ito S."/>
            <person name="Ito T."/>
            <person name="Ito Y."/>
            <person name="Ito Y."/>
            <person name="Iwabuchi A."/>
            <person name="Kamiya K."/>
            <person name="Karasawa W."/>
            <person name="Kurita K."/>
            <person name="Katagiri S."/>
            <person name="Kikuta A."/>
            <person name="Kobayashi H."/>
            <person name="Kobayashi N."/>
            <person name="Machita K."/>
            <person name="Maehara T."/>
            <person name="Masukawa M."/>
            <person name="Mizubayashi T."/>
            <person name="Mukai Y."/>
            <person name="Nagasaki H."/>
            <person name="Nagata Y."/>
            <person name="Naito S."/>
            <person name="Nakashima M."/>
            <person name="Nakama Y."/>
            <person name="Nakamichi Y."/>
            <person name="Nakamura M."/>
            <person name="Meguro A."/>
            <person name="Negishi M."/>
            <person name="Ohta I."/>
            <person name="Ohta T."/>
            <person name="Okamoto M."/>
            <person name="Ono N."/>
            <person name="Saji S."/>
            <person name="Sakaguchi M."/>
            <person name="Sakai K."/>
            <person name="Shibata M."/>
            <person name="Shimokawa T."/>
            <person name="Song J."/>
            <person name="Takazaki Y."/>
            <person name="Terasawa K."/>
            <person name="Tsugane M."/>
            <person name="Tsuji K."/>
            <person name="Ueda S."/>
            <person name="Waki K."/>
            <person name="Yamagata H."/>
            <person name="Yamamoto M."/>
            <person name="Yamamoto S."/>
            <person name="Yamane H."/>
            <person name="Yoshiki S."/>
            <person name="Yoshihara R."/>
            <person name="Yukawa K."/>
            <person name="Zhong H."/>
            <person name="Yano M."/>
            <person name="Yuan Q."/>
            <person name="Ouyang S."/>
            <person name="Liu J."/>
            <person name="Jones K.M."/>
            <person name="Gansberger K."/>
            <person name="Moffat K."/>
            <person name="Hill J."/>
            <person name="Bera J."/>
            <person name="Fadrosh D."/>
            <person name="Jin S."/>
            <person name="Johri S."/>
            <person name="Kim M."/>
            <person name="Overton L."/>
            <person name="Reardon M."/>
            <person name="Tsitrin T."/>
            <person name="Vuong H."/>
            <person name="Weaver B."/>
            <person name="Ciecko A."/>
            <person name="Tallon L."/>
            <person name="Jackson J."/>
            <person name="Pai G."/>
            <person name="Aken S.V."/>
            <person name="Utterback T."/>
            <person name="Reidmuller S."/>
            <person name="Feldblyum T."/>
            <person name="Hsiao J."/>
            <person name="Zismann V."/>
            <person name="Iobst S."/>
            <person name="de Vazeille A.R."/>
            <person name="Buell C.R."/>
            <person name="Ying K."/>
            <person name="Li Y."/>
            <person name="Lu T."/>
            <person name="Huang Y."/>
            <person name="Zhao Q."/>
            <person name="Feng Q."/>
            <person name="Zhang L."/>
            <person name="Zhu J."/>
            <person name="Weng Q."/>
            <person name="Mu J."/>
            <person name="Lu Y."/>
            <person name="Fan D."/>
            <person name="Liu Y."/>
            <person name="Guan J."/>
            <person name="Zhang Y."/>
            <person name="Yu S."/>
            <person name="Liu X."/>
            <person name="Zhang Y."/>
            <person name="Hong G."/>
            <person name="Han B."/>
            <person name="Choisne N."/>
            <person name="Demange N."/>
            <person name="Orjeda G."/>
            <person name="Samain S."/>
            <person name="Cattolico L."/>
            <person name="Pelletier E."/>
            <person name="Couloux A."/>
            <person name="Segurens B."/>
            <person name="Wincker P."/>
            <person name="D'Hont A."/>
            <person name="Scarpelli C."/>
            <person name="Weissenbach J."/>
            <person name="Salanoubat M."/>
            <person name="Quetier F."/>
            <person name="Yu Y."/>
            <person name="Kim H.R."/>
            <person name="Rambo T."/>
            <person name="Currie J."/>
            <person name="Collura K."/>
            <person name="Luo M."/>
            <person name="Yang T."/>
            <person name="Ammiraju J.S.S."/>
            <person name="Engler F."/>
            <person name="Soderlund C."/>
            <person name="Wing R.A."/>
            <person name="Palmer L.E."/>
            <person name="de la Bastide M."/>
            <person name="Spiegel L."/>
            <person name="Nascimento L."/>
            <person name="Zutavern T."/>
            <person name="O'Shaughnessy A."/>
            <person name="Dike S."/>
            <person name="Dedhia N."/>
            <person name="Preston R."/>
            <person name="Balija V."/>
            <person name="McCombie W.R."/>
            <person name="Chow T."/>
            <person name="Chen H."/>
            <person name="Chung M."/>
            <person name="Chen C."/>
            <person name="Shaw J."/>
            <person name="Wu H."/>
            <person name="Hsiao K."/>
            <person name="Chao Y."/>
            <person name="Chu M."/>
            <person name="Cheng C."/>
            <person name="Hour A."/>
            <person name="Lee P."/>
            <person name="Lin S."/>
            <person name="Lin Y."/>
            <person name="Liou J."/>
            <person name="Liu S."/>
            <person name="Hsing Y."/>
            <person name="Raghuvanshi S."/>
            <person name="Mohanty A."/>
            <person name="Bharti A.K."/>
            <person name="Gaur A."/>
            <person name="Gupta V."/>
            <person name="Kumar D."/>
            <person name="Ravi V."/>
            <person name="Vij S."/>
            <person name="Kapur A."/>
            <person name="Khurana P."/>
            <person name="Khurana P."/>
            <person name="Khurana J.P."/>
            <person name="Tyagi A.K."/>
            <person name="Gaikwad K."/>
            <person name="Singh A."/>
            <person name="Dalal V."/>
            <person name="Srivastava S."/>
            <person name="Dixit A."/>
            <person name="Pal A.K."/>
            <person name="Ghazi I.A."/>
            <person name="Yadav M."/>
            <person name="Pandit A."/>
            <person name="Bhargava A."/>
            <person name="Sureshbabu K."/>
            <person name="Batra K."/>
            <person name="Sharma T.R."/>
            <person name="Mohapatra T."/>
            <person name="Singh N.K."/>
            <person name="Messing J."/>
            <person name="Nelson A.B."/>
            <person name="Fuks G."/>
            <person name="Kavchok S."/>
            <person name="Keizer G."/>
            <person name="Linton E."/>
            <person name="Llaca V."/>
            <person name="Song R."/>
            <person name="Tanyolac B."/>
            <person name="Young S."/>
            <person name="Ho-Il K."/>
            <person name="Hahn J.H."/>
            <person name="Sangsakoo G."/>
            <person name="Vanavichit A."/>
            <person name="de Mattos Luiz.A.T."/>
            <person name="Zimmer P.D."/>
            <person name="Malone G."/>
            <person name="Dellagostin O."/>
            <person name="de Oliveira A.C."/>
            <person name="Bevan M."/>
            <person name="Bancroft I."/>
            <person name="Minx P."/>
            <person name="Cordum H."/>
            <person name="Wilson R."/>
            <person name="Cheng Z."/>
            <person name="Jin W."/>
            <person name="Jiang J."/>
            <person name="Leong S.A."/>
            <person name="Iwama H."/>
            <person name="Gojobori T."/>
            <person name="Itoh T."/>
            <person name="Niimura Y."/>
            <person name="Fujii Y."/>
            <person name="Habara T."/>
            <person name="Sakai H."/>
            <person name="Sato Y."/>
            <person name="Wilson G."/>
            <person name="Kumar K."/>
            <person name="McCouch S."/>
            <person name="Juretic N."/>
            <person name="Hoen D."/>
            <person name="Wright S."/>
            <person name="Bruskiewich R."/>
            <person name="Bureau T."/>
            <person name="Miyao A."/>
            <person name="Hirochika H."/>
            <person name="Nishikawa T."/>
            <person name="Kadowaki K."/>
            <person name="Sugiura M."/>
            <person name="Burr B."/>
            <person name="Sasaki T."/>
        </authorList>
    </citation>
    <scope>NUCLEOTIDE SEQUENCE [LARGE SCALE GENOMIC DNA]</scope>
    <source>
        <strain evidence="2">cv. Nipponbare</strain>
    </source>
</reference>
<evidence type="ECO:0000313" key="2">
    <source>
        <dbReference type="Proteomes" id="UP000059680"/>
    </source>
</evidence>
<reference evidence="1 2" key="3">
    <citation type="journal article" date="2013" name="Rice">
        <title>Improvement of the Oryza sativa Nipponbare reference genome using next generation sequence and optical map data.</title>
        <authorList>
            <person name="Kawahara Y."/>
            <person name="de la Bastide M."/>
            <person name="Hamilton J.P."/>
            <person name="Kanamori H."/>
            <person name="McCombie W.R."/>
            <person name="Ouyang S."/>
            <person name="Schwartz D.C."/>
            <person name="Tanaka T."/>
            <person name="Wu J."/>
            <person name="Zhou S."/>
            <person name="Childs K.L."/>
            <person name="Davidson R.M."/>
            <person name="Lin H."/>
            <person name="Quesada-Ocampo L."/>
            <person name="Vaillancourt B."/>
            <person name="Sakai H."/>
            <person name="Lee S.S."/>
            <person name="Kim J."/>
            <person name="Numa H."/>
            <person name="Itoh T."/>
            <person name="Buell C.R."/>
            <person name="Matsumoto T."/>
        </authorList>
    </citation>
    <scope>NUCLEOTIDE SEQUENCE [LARGE SCALE GENOMIC DNA]</scope>
    <source>
        <strain evidence="2">cv. Nipponbare</strain>
    </source>
</reference>
<organism evidence="1 2">
    <name type="scientific">Oryza sativa subsp. japonica</name>
    <name type="common">Rice</name>
    <dbReference type="NCBI Taxonomy" id="39947"/>
    <lineage>
        <taxon>Eukaryota</taxon>
        <taxon>Viridiplantae</taxon>
        <taxon>Streptophyta</taxon>
        <taxon>Embryophyta</taxon>
        <taxon>Tracheophyta</taxon>
        <taxon>Spermatophyta</taxon>
        <taxon>Magnoliopsida</taxon>
        <taxon>Liliopsida</taxon>
        <taxon>Poales</taxon>
        <taxon>Poaceae</taxon>
        <taxon>BOP clade</taxon>
        <taxon>Oryzoideae</taxon>
        <taxon>Oryzeae</taxon>
        <taxon>Oryzinae</taxon>
        <taxon>Oryza</taxon>
        <taxon>Oryza sativa</taxon>
    </lineage>
</organism>
<keyword evidence="2" id="KW-1185">Reference proteome</keyword>
<sequence>MEGAVASNVELDSAVFQVSSAQNRYEAIACSKGNTELIASGPFDQLVLHLEDARKFQSCSTAGTFKLSLSGNAKGSSWFTKSTIARFLNTINSPDASKSANGILHEISQLEETRKFHQSLYSKEVSLVPLA</sequence>
<evidence type="ECO:0007829" key="3">
    <source>
        <dbReference type="PeptideAtlas" id="A0A0P0VX21"/>
    </source>
</evidence>
<dbReference type="Gramene" id="Os03t0330300-01">
    <property type="protein sequence ID" value="Os03t0330300-01"/>
    <property type="gene ID" value="Os03g0330300"/>
</dbReference>
<dbReference type="EMBL" id="AP014959">
    <property type="protein sequence ID" value="BAS84027.1"/>
    <property type="molecule type" value="Genomic_DNA"/>
</dbReference>
<proteinExistence type="evidence at protein level"/>
<name>A0A0P0VX21_ORYSJ</name>
<reference evidence="1 2" key="2">
    <citation type="journal article" date="2013" name="Plant Cell Physiol.">
        <title>Rice Annotation Project Database (RAP-DB): an integrative and interactive database for rice genomics.</title>
        <authorList>
            <person name="Sakai H."/>
            <person name="Lee S.S."/>
            <person name="Tanaka T."/>
            <person name="Numa H."/>
            <person name="Kim J."/>
            <person name="Kawahara Y."/>
            <person name="Wakimoto H."/>
            <person name="Yang C.C."/>
            <person name="Iwamoto M."/>
            <person name="Abe T."/>
            <person name="Yamada Y."/>
            <person name="Muto A."/>
            <person name="Inokuchi H."/>
            <person name="Ikemura T."/>
            <person name="Matsumoto T."/>
            <person name="Sasaki T."/>
            <person name="Itoh T."/>
        </authorList>
    </citation>
    <scope>NUCLEOTIDE SEQUENCE [LARGE SCALE GENOMIC DNA]</scope>
    <source>
        <strain evidence="2">cv. Nipponbare</strain>
    </source>
</reference>
<keyword evidence="3 4" id="KW-1267">Proteomics identification</keyword>
<dbReference type="ExpressionAtlas" id="A0A0P0VX21">
    <property type="expression patterns" value="baseline and differential"/>
</dbReference>